<dbReference type="GO" id="GO:0016874">
    <property type="term" value="F:ligase activity"/>
    <property type="evidence" value="ECO:0007669"/>
    <property type="project" value="UniProtKB-KW"/>
</dbReference>
<dbReference type="InterPro" id="IPR001841">
    <property type="entry name" value="Znf_RING"/>
</dbReference>
<keyword evidence="6" id="KW-0436">Ligase</keyword>
<dbReference type="PANTHER" id="PTHR46260:SF3">
    <property type="entry name" value="RING-TYPE DOMAIN-CONTAINING PROTEIN"/>
    <property type="match status" value="1"/>
</dbReference>
<dbReference type="InterPro" id="IPR015915">
    <property type="entry name" value="Kelch-typ_b-propeller"/>
</dbReference>
<sequence>MACSSTEEKYGYDDCRFEKDVDENFHCSICYNVLKEPRMCRNNEHVFCLACISEHLKVNSQTCPECNEYLSVDMLRRPRLVNNYLSKLKINCDYASRGCALFICLEDLENHVGSCGLAPVLCSNENCGMEINKQERDHHETVVCEYRKVKCHDCEQIQEVVGKLEGSLTELDGKVEAANEKMQINHVEMKKVVGKLKGSLVEMNKKFDEKVEAARDDARHEMKKVKNEVKEVKKEVKGVKANLSKVNKDMDEVKFMMSQMLTKLEMLQLLNNLPFPTEGVLNTPRGDILIAGGDGRSSKTGKSAEIYSWERNCWFEVSPMNERHIKASSFIYDDQLFVVGGSYSETIETLDLNNLPLKWLEFPEELPCKSDAHQTVVCNQHIIHIGGDLYRKGRSNAISELQLTSPPIMKELGHMSKPRYCHGAEVFEDKVLIFGGVNEHSNVFDSVLEFDPKKNECKEMPLLPHPVTRMGTARWKDKVYVLGGRDRDGQVLNDVIMYHCKTGKTSFLPSMLERRSDCCAVVAGDRIVVMGGENEKHETLNSVECFKMSGSRWEYLPDMNEARWSAVAEALPAKGLTSDMYFDDLYS</sequence>
<dbReference type="SUPFAM" id="SSF57850">
    <property type="entry name" value="RING/U-box"/>
    <property type="match status" value="1"/>
</dbReference>
<dbReference type="GO" id="GO:0008270">
    <property type="term" value="F:zinc ion binding"/>
    <property type="evidence" value="ECO:0007669"/>
    <property type="project" value="UniProtKB-KW"/>
</dbReference>
<dbReference type="InterPro" id="IPR006652">
    <property type="entry name" value="Kelch_1"/>
</dbReference>
<keyword evidence="4" id="KW-0863">Zinc-finger</keyword>
<accession>A0A7D9E7V8</accession>
<dbReference type="SUPFAM" id="SSF117281">
    <property type="entry name" value="Kelch motif"/>
    <property type="match status" value="2"/>
</dbReference>
<name>A0A7D9E7V8_PARCT</name>
<dbReference type="SUPFAM" id="SSF49599">
    <property type="entry name" value="TRAF domain-like"/>
    <property type="match status" value="1"/>
</dbReference>
<keyword evidence="1" id="KW-0880">Kelch repeat</keyword>
<evidence type="ECO:0000313" key="7">
    <source>
        <dbReference type="Proteomes" id="UP001152795"/>
    </source>
</evidence>
<dbReference type="EMBL" id="CACRXK020003943">
    <property type="protein sequence ID" value="CAB4000842.1"/>
    <property type="molecule type" value="Genomic_DNA"/>
</dbReference>
<dbReference type="Pfam" id="PF00097">
    <property type="entry name" value="zf-C3HC4"/>
    <property type="match status" value="1"/>
</dbReference>
<dbReference type="Proteomes" id="UP001152795">
    <property type="component" value="Unassembled WGS sequence"/>
</dbReference>
<evidence type="ECO:0000256" key="2">
    <source>
        <dbReference type="ARBA" id="ARBA00022723"/>
    </source>
</evidence>
<comment type="caution">
    <text evidence="6">The sequence shown here is derived from an EMBL/GenBank/DDBJ whole genome shotgun (WGS) entry which is preliminary data.</text>
</comment>
<dbReference type="InterPro" id="IPR051746">
    <property type="entry name" value="Kelch_domain_containing_8"/>
</dbReference>
<keyword evidence="5" id="KW-0862">Zinc</keyword>
<dbReference type="SMART" id="SM00612">
    <property type="entry name" value="Kelch"/>
    <property type="match status" value="4"/>
</dbReference>
<evidence type="ECO:0000256" key="1">
    <source>
        <dbReference type="ARBA" id="ARBA00022441"/>
    </source>
</evidence>
<proteinExistence type="predicted"/>
<keyword evidence="2" id="KW-0479">Metal-binding</keyword>
<evidence type="ECO:0000256" key="4">
    <source>
        <dbReference type="ARBA" id="ARBA00022771"/>
    </source>
</evidence>
<organism evidence="6 7">
    <name type="scientific">Paramuricea clavata</name>
    <name type="common">Red gorgonian</name>
    <name type="synonym">Violescent sea-whip</name>
    <dbReference type="NCBI Taxonomy" id="317549"/>
    <lineage>
        <taxon>Eukaryota</taxon>
        <taxon>Metazoa</taxon>
        <taxon>Cnidaria</taxon>
        <taxon>Anthozoa</taxon>
        <taxon>Octocorallia</taxon>
        <taxon>Malacalcyonacea</taxon>
        <taxon>Plexauridae</taxon>
        <taxon>Paramuricea</taxon>
    </lineage>
</organism>
<dbReference type="PROSITE" id="PS50145">
    <property type="entry name" value="ZF_TRAF"/>
    <property type="match status" value="1"/>
</dbReference>
<keyword evidence="7" id="KW-1185">Reference proteome</keyword>
<evidence type="ECO:0000256" key="3">
    <source>
        <dbReference type="ARBA" id="ARBA00022737"/>
    </source>
</evidence>
<dbReference type="InterPro" id="IPR001293">
    <property type="entry name" value="Znf_TRAF"/>
</dbReference>
<dbReference type="AlphaFoldDB" id="A0A7D9E7V8"/>
<gene>
    <name evidence="6" type="ORF">PACLA_8A033612</name>
</gene>
<evidence type="ECO:0000256" key="5">
    <source>
        <dbReference type="ARBA" id="ARBA00022833"/>
    </source>
</evidence>
<dbReference type="OrthoDB" id="432528at2759"/>
<dbReference type="InterPro" id="IPR013083">
    <property type="entry name" value="Znf_RING/FYVE/PHD"/>
</dbReference>
<evidence type="ECO:0000313" key="6">
    <source>
        <dbReference type="EMBL" id="CAB4000842.1"/>
    </source>
</evidence>
<dbReference type="Pfam" id="PF24681">
    <property type="entry name" value="Kelch_KLHDC2_KLHL20_DRC7"/>
    <property type="match status" value="1"/>
</dbReference>
<dbReference type="InterPro" id="IPR018957">
    <property type="entry name" value="Znf_C3HC4_RING-type"/>
</dbReference>
<reference evidence="6" key="1">
    <citation type="submission" date="2020-04" db="EMBL/GenBank/DDBJ databases">
        <authorList>
            <person name="Alioto T."/>
            <person name="Alioto T."/>
            <person name="Gomez Garrido J."/>
        </authorList>
    </citation>
    <scope>NUCLEOTIDE SEQUENCE</scope>
    <source>
        <strain evidence="6">A484AB</strain>
    </source>
</reference>
<dbReference type="Gene3D" id="2.120.10.80">
    <property type="entry name" value="Kelch-type beta propeller"/>
    <property type="match status" value="2"/>
</dbReference>
<keyword evidence="3" id="KW-0677">Repeat</keyword>
<dbReference type="PANTHER" id="PTHR46260">
    <property type="entry name" value="RING-TYPE DOMAIN-CONTAINING PROTEIN"/>
    <property type="match status" value="1"/>
</dbReference>
<dbReference type="PROSITE" id="PS50089">
    <property type="entry name" value="ZF_RING_2"/>
    <property type="match status" value="1"/>
</dbReference>
<protein>
    <submittedName>
        <fullName evidence="6">E3 ubiquitin- ligase NRDP1</fullName>
    </submittedName>
</protein>
<dbReference type="Gene3D" id="3.30.40.10">
    <property type="entry name" value="Zinc/RING finger domain, C3HC4 (zinc finger)"/>
    <property type="match status" value="2"/>
</dbReference>